<name>A0A1L9RDG2_ASPWE</name>
<dbReference type="EMBL" id="KV878214">
    <property type="protein sequence ID" value="OJJ32989.1"/>
    <property type="molecule type" value="Genomic_DNA"/>
</dbReference>
<feature type="region of interest" description="Disordered" evidence="2">
    <location>
        <begin position="397"/>
        <end position="500"/>
    </location>
</feature>
<feature type="region of interest" description="Disordered" evidence="2">
    <location>
        <begin position="1"/>
        <end position="33"/>
    </location>
</feature>
<evidence type="ECO:0000313" key="3">
    <source>
        <dbReference type="EMBL" id="OJJ32989.1"/>
    </source>
</evidence>
<dbReference type="Proteomes" id="UP000184383">
    <property type="component" value="Unassembled WGS sequence"/>
</dbReference>
<feature type="compositionally biased region" description="Polar residues" evidence="2">
    <location>
        <begin position="72"/>
        <end position="82"/>
    </location>
</feature>
<dbReference type="GeneID" id="63744435"/>
<sequence>MAGEDDSKPNQTTNNHNSQRGPEDDNPFVAFRRYADEQISSMLQSVMGLPSMASPPSSSHWDVFANDHRFNDPNTRQRQNGDGSEGEYPTGSGAGDQTQGSTSNNDKPSSTSSRSRWSEFESPWHTHHHHYGWHHNSGPIDLFGLDSFFNRSWFDDHLPSAFRLFHPHHLLFPDMWDEEMPGWPVTYLMFSPYSPLQLERNRGHHNRGVFSSIMSSLSASDRDSSQDPAEPQWREAFEDLLRLENGKPMLDREPAAASRKETPKGWLEGLVKRGSLGDQWKLNPVADENSSIMNGRMAFGKSDDRESSRDVKEPKDIADVESTADEKDLGAMTELDMYERFLQDVESREREFSREFSASPMLRFLLEDRQRYKDELAEYKRKGTSAEDADTEKWLELASGGNNNSVSEVAAQQTALNPSSSEASVSQPQVISTRTSTERIRLGDGSVKTRTVQTKRFADGREESNESVDVVNPSQQSSDSANQDEPAKNGDKSGWFWKNE</sequence>
<evidence type="ECO:0000256" key="1">
    <source>
        <dbReference type="SAM" id="Coils"/>
    </source>
</evidence>
<dbReference type="STRING" id="1073089.A0A1L9RDG2"/>
<evidence type="ECO:0000256" key="2">
    <source>
        <dbReference type="SAM" id="MobiDB-lite"/>
    </source>
</evidence>
<feature type="coiled-coil region" evidence="1">
    <location>
        <begin position="362"/>
        <end position="389"/>
    </location>
</feature>
<feature type="compositionally biased region" description="Polar residues" evidence="2">
    <location>
        <begin position="472"/>
        <end position="483"/>
    </location>
</feature>
<organism evidence="3 4">
    <name type="scientific">Aspergillus wentii DTO 134E9</name>
    <dbReference type="NCBI Taxonomy" id="1073089"/>
    <lineage>
        <taxon>Eukaryota</taxon>
        <taxon>Fungi</taxon>
        <taxon>Dikarya</taxon>
        <taxon>Ascomycota</taxon>
        <taxon>Pezizomycotina</taxon>
        <taxon>Eurotiomycetes</taxon>
        <taxon>Eurotiomycetidae</taxon>
        <taxon>Eurotiales</taxon>
        <taxon>Aspergillaceae</taxon>
        <taxon>Aspergillus</taxon>
        <taxon>Aspergillus subgen. Cremei</taxon>
    </lineage>
</organism>
<accession>A0A1L9RDG2</accession>
<keyword evidence="4" id="KW-1185">Reference proteome</keyword>
<proteinExistence type="predicted"/>
<dbReference type="VEuPathDB" id="FungiDB:ASPWEDRAFT_115517"/>
<feature type="region of interest" description="Disordered" evidence="2">
    <location>
        <begin position="47"/>
        <end position="116"/>
    </location>
</feature>
<dbReference type="AlphaFoldDB" id="A0A1L9RDG2"/>
<protein>
    <submittedName>
        <fullName evidence="3">Uncharacterized protein</fullName>
    </submittedName>
</protein>
<feature type="compositionally biased region" description="Polar residues" evidence="2">
    <location>
        <begin position="400"/>
        <end position="435"/>
    </location>
</feature>
<feature type="compositionally biased region" description="Low complexity" evidence="2">
    <location>
        <begin position="101"/>
        <end position="115"/>
    </location>
</feature>
<reference evidence="4" key="1">
    <citation type="journal article" date="2017" name="Genome Biol.">
        <title>Comparative genomics reveals high biological diversity and specific adaptations in the industrially and medically important fungal genus Aspergillus.</title>
        <authorList>
            <person name="de Vries R.P."/>
            <person name="Riley R."/>
            <person name="Wiebenga A."/>
            <person name="Aguilar-Osorio G."/>
            <person name="Amillis S."/>
            <person name="Uchima C.A."/>
            <person name="Anderluh G."/>
            <person name="Asadollahi M."/>
            <person name="Askin M."/>
            <person name="Barry K."/>
            <person name="Battaglia E."/>
            <person name="Bayram O."/>
            <person name="Benocci T."/>
            <person name="Braus-Stromeyer S.A."/>
            <person name="Caldana C."/>
            <person name="Canovas D."/>
            <person name="Cerqueira G.C."/>
            <person name="Chen F."/>
            <person name="Chen W."/>
            <person name="Choi C."/>
            <person name="Clum A."/>
            <person name="Dos Santos R.A."/>
            <person name="Damasio A.R."/>
            <person name="Diallinas G."/>
            <person name="Emri T."/>
            <person name="Fekete E."/>
            <person name="Flipphi M."/>
            <person name="Freyberg S."/>
            <person name="Gallo A."/>
            <person name="Gournas C."/>
            <person name="Habgood R."/>
            <person name="Hainaut M."/>
            <person name="Harispe M.L."/>
            <person name="Henrissat B."/>
            <person name="Hilden K.S."/>
            <person name="Hope R."/>
            <person name="Hossain A."/>
            <person name="Karabika E."/>
            <person name="Karaffa L."/>
            <person name="Karanyi Z."/>
            <person name="Krasevec N."/>
            <person name="Kuo A."/>
            <person name="Kusch H."/>
            <person name="LaButti K."/>
            <person name="Lagendijk E.L."/>
            <person name="Lapidus A."/>
            <person name="Levasseur A."/>
            <person name="Lindquist E."/>
            <person name="Lipzen A."/>
            <person name="Logrieco A.F."/>
            <person name="MacCabe A."/>
            <person name="Maekelae M.R."/>
            <person name="Malavazi I."/>
            <person name="Melin P."/>
            <person name="Meyer V."/>
            <person name="Mielnichuk N."/>
            <person name="Miskei M."/>
            <person name="Molnar A.P."/>
            <person name="Mule G."/>
            <person name="Ngan C.Y."/>
            <person name="Orejas M."/>
            <person name="Orosz E."/>
            <person name="Ouedraogo J.P."/>
            <person name="Overkamp K.M."/>
            <person name="Park H.-S."/>
            <person name="Perrone G."/>
            <person name="Piumi F."/>
            <person name="Punt P.J."/>
            <person name="Ram A.F."/>
            <person name="Ramon A."/>
            <person name="Rauscher S."/>
            <person name="Record E."/>
            <person name="Riano-Pachon D.M."/>
            <person name="Robert V."/>
            <person name="Roehrig J."/>
            <person name="Ruller R."/>
            <person name="Salamov A."/>
            <person name="Salih N.S."/>
            <person name="Samson R.A."/>
            <person name="Sandor E."/>
            <person name="Sanguinetti M."/>
            <person name="Schuetze T."/>
            <person name="Sepcic K."/>
            <person name="Shelest E."/>
            <person name="Sherlock G."/>
            <person name="Sophianopoulou V."/>
            <person name="Squina F.M."/>
            <person name="Sun H."/>
            <person name="Susca A."/>
            <person name="Todd R.B."/>
            <person name="Tsang A."/>
            <person name="Unkles S.E."/>
            <person name="van de Wiele N."/>
            <person name="van Rossen-Uffink D."/>
            <person name="Oliveira J.V."/>
            <person name="Vesth T.C."/>
            <person name="Visser J."/>
            <person name="Yu J.-H."/>
            <person name="Zhou M."/>
            <person name="Andersen M.R."/>
            <person name="Archer D.B."/>
            <person name="Baker S.E."/>
            <person name="Benoit I."/>
            <person name="Brakhage A.A."/>
            <person name="Braus G.H."/>
            <person name="Fischer R."/>
            <person name="Frisvad J.C."/>
            <person name="Goldman G.H."/>
            <person name="Houbraken J."/>
            <person name="Oakley B."/>
            <person name="Pocsi I."/>
            <person name="Scazzocchio C."/>
            <person name="Seiboth B."/>
            <person name="vanKuyk P.A."/>
            <person name="Wortman J."/>
            <person name="Dyer P.S."/>
            <person name="Grigoriev I.V."/>
        </authorList>
    </citation>
    <scope>NUCLEOTIDE SEQUENCE [LARGE SCALE GENOMIC DNA]</scope>
    <source>
        <strain evidence="4">DTO 134E9</strain>
    </source>
</reference>
<dbReference type="RefSeq" id="XP_040686666.1">
    <property type="nucleotide sequence ID" value="XM_040828587.1"/>
</dbReference>
<evidence type="ECO:0000313" key="4">
    <source>
        <dbReference type="Proteomes" id="UP000184383"/>
    </source>
</evidence>
<gene>
    <name evidence="3" type="ORF">ASPWEDRAFT_115517</name>
</gene>
<dbReference type="OrthoDB" id="4586300at2759"/>
<keyword evidence="1" id="KW-0175">Coiled coil</keyword>
<feature type="compositionally biased region" description="Polar residues" evidence="2">
    <location>
        <begin position="9"/>
        <end position="20"/>
    </location>
</feature>